<proteinExistence type="inferred from homology"/>
<evidence type="ECO:0000256" key="1">
    <source>
        <dbReference type="ARBA" id="ARBA00005439"/>
    </source>
</evidence>
<dbReference type="InterPro" id="IPR001288">
    <property type="entry name" value="Translation_initiation_fac_3"/>
</dbReference>
<dbReference type="Proteomes" id="UP000253307">
    <property type="component" value="Unassembled WGS sequence"/>
</dbReference>
<reference evidence="9 10" key="1">
    <citation type="journal article" date="2018" name="Microbiome">
        <title>Fine metagenomic profile of the Mediterranean stratified and mixed water columns revealed by assembly and recruitment.</title>
        <authorList>
            <person name="Haro-Moreno J.M."/>
            <person name="Lopez-Perez M."/>
            <person name="De La Torre J.R."/>
            <person name="Picazo A."/>
            <person name="Camacho A."/>
            <person name="Rodriguez-Valera F."/>
        </authorList>
    </citation>
    <scope>NUCLEOTIDE SEQUENCE [LARGE SCALE GENOMIC DNA]</scope>
    <source>
        <strain evidence="9">MED-G82</strain>
    </source>
</reference>
<dbReference type="HAMAP" id="MF_00080">
    <property type="entry name" value="IF_3"/>
    <property type="match status" value="1"/>
</dbReference>
<evidence type="ECO:0000259" key="7">
    <source>
        <dbReference type="Pfam" id="PF00707"/>
    </source>
</evidence>
<feature type="domain" description="Translation initiation factor 3 C-terminal" evidence="7">
    <location>
        <begin position="80"/>
        <end position="162"/>
    </location>
</feature>
<dbReference type="Gene3D" id="3.10.20.80">
    <property type="entry name" value="Translation initiation factor 3 (IF-3), N-terminal domain"/>
    <property type="match status" value="1"/>
</dbReference>
<feature type="domain" description="Translation initiation factor 3 N-terminal" evidence="8">
    <location>
        <begin position="3"/>
        <end position="70"/>
    </location>
</feature>
<comment type="caution">
    <text evidence="9">The sequence shown here is derived from an EMBL/GenBank/DDBJ whole genome shotgun (WGS) entry which is preliminary data.</text>
</comment>
<evidence type="ECO:0000313" key="9">
    <source>
        <dbReference type="EMBL" id="RCL40122.1"/>
    </source>
</evidence>
<dbReference type="Pfam" id="PF00707">
    <property type="entry name" value="IF3_C"/>
    <property type="match status" value="1"/>
</dbReference>
<protein>
    <recommendedName>
        <fullName evidence="4 5">Translation initiation factor IF-3</fullName>
    </recommendedName>
</protein>
<dbReference type="InterPro" id="IPR036788">
    <property type="entry name" value="T_IF-3_C_sf"/>
</dbReference>
<evidence type="ECO:0000259" key="8">
    <source>
        <dbReference type="Pfam" id="PF05198"/>
    </source>
</evidence>
<comment type="function">
    <text evidence="4 6">IF-3 binds to the 30S ribosomal subunit and shifts the equilibrium between 70S ribosomes and their 50S and 30S subunits in favor of the free subunits, thus enhancing the availability of 30S subunits on which protein synthesis initiation begins.</text>
</comment>
<dbReference type="GO" id="GO:0005829">
    <property type="term" value="C:cytosol"/>
    <property type="evidence" value="ECO:0007669"/>
    <property type="project" value="TreeGrafter"/>
</dbReference>
<dbReference type="NCBIfam" id="TIGR00168">
    <property type="entry name" value="infC"/>
    <property type="match status" value="1"/>
</dbReference>
<dbReference type="Gene3D" id="3.30.110.10">
    <property type="entry name" value="Translation initiation factor 3 (IF-3), C-terminal domain"/>
    <property type="match status" value="1"/>
</dbReference>
<dbReference type="GO" id="GO:0032790">
    <property type="term" value="P:ribosome disassembly"/>
    <property type="evidence" value="ECO:0007669"/>
    <property type="project" value="TreeGrafter"/>
</dbReference>
<dbReference type="PANTHER" id="PTHR10938:SF0">
    <property type="entry name" value="TRANSLATION INITIATION FACTOR IF-3, MITOCHONDRIAL"/>
    <property type="match status" value="1"/>
</dbReference>
<comment type="subunit">
    <text evidence="4 6">Monomer.</text>
</comment>
<dbReference type="GO" id="GO:0043022">
    <property type="term" value="F:ribosome binding"/>
    <property type="evidence" value="ECO:0007669"/>
    <property type="project" value="TreeGrafter"/>
</dbReference>
<accession>A0A368BTI5</accession>
<keyword evidence="4" id="KW-0963">Cytoplasm</keyword>
<evidence type="ECO:0000256" key="5">
    <source>
        <dbReference type="NCBIfam" id="TIGR00168"/>
    </source>
</evidence>
<comment type="subcellular location">
    <subcellularLocation>
        <location evidence="4 6">Cytoplasm</location>
    </subcellularLocation>
</comment>
<sequence length="167" mass="18957">MPINERIRADEVMLIDDSGEKLGVVKIEEALDKAKAKNIDLVQVSPYGANPTVCKLLDYGKFQFEKKKNQGGAKKQRKQSLKEIKFRPSTDVGDYNIKLKKIKNFIIDGDKTKISVRFRGREILNSNLGLELLNRIKDDLSDVAQVDQEPSLEGRQLLMVLSKVKKK</sequence>
<dbReference type="InterPro" id="IPR019815">
    <property type="entry name" value="Translation_initiation_fac_3_C"/>
</dbReference>
<dbReference type="SUPFAM" id="SSF54364">
    <property type="entry name" value="Translation initiation factor IF3, N-terminal domain"/>
    <property type="match status" value="1"/>
</dbReference>
<dbReference type="PANTHER" id="PTHR10938">
    <property type="entry name" value="TRANSLATION INITIATION FACTOR IF-3"/>
    <property type="match status" value="1"/>
</dbReference>
<evidence type="ECO:0000256" key="3">
    <source>
        <dbReference type="ARBA" id="ARBA00022917"/>
    </source>
</evidence>
<dbReference type="AlphaFoldDB" id="A0A368BTI5"/>
<dbReference type="Pfam" id="PF05198">
    <property type="entry name" value="IF3_N"/>
    <property type="match status" value="1"/>
</dbReference>
<dbReference type="SUPFAM" id="SSF55200">
    <property type="entry name" value="Translation initiation factor IF3, C-terminal domain"/>
    <property type="match status" value="1"/>
</dbReference>
<dbReference type="GO" id="GO:0016020">
    <property type="term" value="C:membrane"/>
    <property type="evidence" value="ECO:0007669"/>
    <property type="project" value="TreeGrafter"/>
</dbReference>
<keyword evidence="2 4" id="KW-0396">Initiation factor</keyword>
<dbReference type="PROSITE" id="PS00938">
    <property type="entry name" value="IF3"/>
    <property type="match status" value="1"/>
</dbReference>
<dbReference type="InterPro" id="IPR019813">
    <property type="entry name" value="Translation_initiation_fac3_CS"/>
</dbReference>
<dbReference type="EMBL" id="QOPE01000030">
    <property type="protein sequence ID" value="RCL40122.1"/>
    <property type="molecule type" value="Genomic_DNA"/>
</dbReference>
<keyword evidence="3 4" id="KW-0648">Protein biosynthesis</keyword>
<organism evidence="9 10">
    <name type="scientific">SAR86 cluster bacterium</name>
    <dbReference type="NCBI Taxonomy" id="2030880"/>
    <lineage>
        <taxon>Bacteria</taxon>
        <taxon>Pseudomonadati</taxon>
        <taxon>Pseudomonadota</taxon>
        <taxon>Gammaproteobacteria</taxon>
        <taxon>SAR86 cluster</taxon>
    </lineage>
</organism>
<dbReference type="GO" id="GO:0003743">
    <property type="term" value="F:translation initiation factor activity"/>
    <property type="evidence" value="ECO:0007669"/>
    <property type="project" value="UniProtKB-UniRule"/>
</dbReference>
<comment type="similarity">
    <text evidence="1 4 6">Belongs to the IF-3 family.</text>
</comment>
<evidence type="ECO:0000256" key="4">
    <source>
        <dbReference type="HAMAP-Rule" id="MF_00080"/>
    </source>
</evidence>
<evidence type="ECO:0000256" key="6">
    <source>
        <dbReference type="RuleBase" id="RU000646"/>
    </source>
</evidence>
<evidence type="ECO:0000313" key="10">
    <source>
        <dbReference type="Proteomes" id="UP000253307"/>
    </source>
</evidence>
<dbReference type="FunFam" id="3.30.110.10:FF:000001">
    <property type="entry name" value="Translation initiation factor IF-3"/>
    <property type="match status" value="1"/>
</dbReference>
<dbReference type="InterPro" id="IPR036787">
    <property type="entry name" value="T_IF-3_N_sf"/>
</dbReference>
<evidence type="ECO:0000256" key="2">
    <source>
        <dbReference type="ARBA" id="ARBA00022540"/>
    </source>
</evidence>
<gene>
    <name evidence="4" type="primary">infC</name>
    <name evidence="9" type="ORF">DBW96_03755</name>
</gene>
<name>A0A368BTI5_9GAMM</name>
<dbReference type="InterPro" id="IPR019814">
    <property type="entry name" value="Translation_initiation_fac_3_N"/>
</dbReference>